<evidence type="ECO:0000313" key="2">
    <source>
        <dbReference type="EMBL" id="RZC08399.1"/>
    </source>
</evidence>
<dbReference type="Proteomes" id="UP000289340">
    <property type="component" value="Chromosome 6"/>
</dbReference>
<dbReference type="PANTHER" id="PTHR18034:SF4">
    <property type="entry name" value="NUCLEOLAR MIF4G DOMAIN-CONTAINING PROTEIN 1"/>
    <property type="match status" value="1"/>
</dbReference>
<dbReference type="GO" id="GO:0042274">
    <property type="term" value="P:ribosomal small subunit biogenesis"/>
    <property type="evidence" value="ECO:0007669"/>
    <property type="project" value="TreeGrafter"/>
</dbReference>
<feature type="signal peptide" evidence="1">
    <location>
        <begin position="1"/>
        <end position="26"/>
    </location>
</feature>
<feature type="non-terminal residue" evidence="2">
    <location>
        <position position="1"/>
    </location>
</feature>
<organism evidence="2 3">
    <name type="scientific">Glycine soja</name>
    <name type="common">Wild soybean</name>
    <dbReference type="NCBI Taxonomy" id="3848"/>
    <lineage>
        <taxon>Eukaryota</taxon>
        <taxon>Viridiplantae</taxon>
        <taxon>Streptophyta</taxon>
        <taxon>Embryophyta</taxon>
        <taxon>Tracheophyta</taxon>
        <taxon>Spermatophyta</taxon>
        <taxon>Magnoliopsida</taxon>
        <taxon>eudicotyledons</taxon>
        <taxon>Gunneridae</taxon>
        <taxon>Pentapetalae</taxon>
        <taxon>rosids</taxon>
        <taxon>fabids</taxon>
        <taxon>Fabales</taxon>
        <taxon>Fabaceae</taxon>
        <taxon>Papilionoideae</taxon>
        <taxon>50 kb inversion clade</taxon>
        <taxon>NPAAA clade</taxon>
        <taxon>indigoferoid/millettioid clade</taxon>
        <taxon>Phaseoleae</taxon>
        <taxon>Glycine</taxon>
        <taxon>Glycine subgen. Soja</taxon>
    </lineage>
</organism>
<accession>A0A445KCD4</accession>
<reference evidence="2 3" key="1">
    <citation type="submission" date="2018-09" db="EMBL/GenBank/DDBJ databases">
        <title>A high-quality reference genome of wild soybean provides a powerful tool to mine soybean genomes.</title>
        <authorList>
            <person name="Xie M."/>
            <person name="Chung C.Y.L."/>
            <person name="Li M.-W."/>
            <person name="Wong F.-L."/>
            <person name="Chan T.-F."/>
            <person name="Lam H.-M."/>
        </authorList>
    </citation>
    <scope>NUCLEOTIDE SEQUENCE [LARGE SCALE GENOMIC DNA]</scope>
    <source>
        <strain evidence="3">cv. W05</strain>
        <tissue evidence="2">Hypocotyl of etiolated seedlings</tissue>
    </source>
</reference>
<dbReference type="EMBL" id="QZWG01000006">
    <property type="protein sequence ID" value="RZC08399.1"/>
    <property type="molecule type" value="Genomic_DNA"/>
</dbReference>
<dbReference type="GO" id="GO:0005730">
    <property type="term" value="C:nucleolus"/>
    <property type="evidence" value="ECO:0007669"/>
    <property type="project" value="TreeGrafter"/>
</dbReference>
<keyword evidence="3" id="KW-1185">Reference proteome</keyword>
<comment type="caution">
    <text evidence="2">The sequence shown here is derived from an EMBL/GenBank/DDBJ whole genome shotgun (WGS) entry which is preliminary data.</text>
</comment>
<dbReference type="AlphaFoldDB" id="A0A445KCD4"/>
<evidence type="ECO:0000313" key="3">
    <source>
        <dbReference type="Proteomes" id="UP000289340"/>
    </source>
</evidence>
<evidence type="ECO:0000256" key="1">
    <source>
        <dbReference type="SAM" id="SignalP"/>
    </source>
</evidence>
<dbReference type="InterPro" id="IPR050781">
    <property type="entry name" value="CWC22_splicing_factor"/>
</dbReference>
<proteinExistence type="predicted"/>
<sequence>KGTFMSFTAYLITLALGRAKLGDARAEVPEKKAKEKYIAPHLRARAGNEPEEHTQIRIRVRGLLNRLSESNVESITGELSLIFQVCHS</sequence>
<dbReference type="GO" id="GO:0003723">
    <property type="term" value="F:RNA binding"/>
    <property type="evidence" value="ECO:0007669"/>
    <property type="project" value="TreeGrafter"/>
</dbReference>
<dbReference type="Gene3D" id="1.25.40.180">
    <property type="match status" value="1"/>
</dbReference>
<keyword evidence="1" id="KW-0732">Signal</keyword>
<dbReference type="PANTHER" id="PTHR18034">
    <property type="entry name" value="CELL CYCLE CONTROL PROTEIN CWF22-RELATED"/>
    <property type="match status" value="1"/>
</dbReference>
<protein>
    <submittedName>
        <fullName evidence="2">Uncharacterized protein</fullName>
    </submittedName>
</protein>
<gene>
    <name evidence="2" type="ORF">D0Y65_015227</name>
</gene>
<feature type="chain" id="PRO_5019187938" evidence="1">
    <location>
        <begin position="27"/>
        <end position="88"/>
    </location>
</feature>
<name>A0A445KCD4_GLYSO</name>